<name>A0AAE8J525_LATSK</name>
<feature type="domain" description="Bacterial Ig" evidence="2">
    <location>
        <begin position="268"/>
        <end position="336"/>
    </location>
</feature>
<evidence type="ECO:0000256" key="1">
    <source>
        <dbReference type="SAM" id="SignalP"/>
    </source>
</evidence>
<sequence length="431" mass="46210">MIKSTKMVSVLLASSTVLGLMVSTGVATVRAADNGSAKTTQKVDTKAQSKIADPKAGIGFLTEGSTTFEGSNMLEGVHLSNDFSLTSGTLQISYTGKTTVALAWGEKTKTQIVMPDEFKALMNKTTADGKTFLDYIEPSSYFYAPNNQGGHTQKYTYKRSDISYDRTNNVLILQNQIGLFNLLSSQTLEAHVYIDLGQAITDLGERIPDAYNKSFYQFKSVVSSADAIPDWSLLGNAESEGKINWDKLDQGWTIVNQVPTIHTPVKDTDTKVIGGNAPAGSTVKIRANSEDGPVIGTAIAGVDGTYIADIVQQKAGTKLYADQTTALGTKGFGTAIVEHDNAVPPAPSLDATRVKWGTTVNGKISTPGNTIEAVDMFTNEKYKVTVSEDGLSFKFDTSQIDVDVLPTNVAFTEHNGDQVSDKTTLLVMPKG</sequence>
<dbReference type="EMBL" id="OKRC01000004">
    <property type="protein sequence ID" value="SPE20701.1"/>
    <property type="molecule type" value="Genomic_DNA"/>
</dbReference>
<feature type="signal peptide" evidence="1">
    <location>
        <begin position="1"/>
        <end position="31"/>
    </location>
</feature>
<gene>
    <name evidence="3" type="ORF">LAS9267_01060</name>
</gene>
<dbReference type="AlphaFoldDB" id="A0AAE8J525"/>
<protein>
    <recommendedName>
        <fullName evidence="2">Bacterial Ig domain-containing protein</fullName>
    </recommendedName>
</protein>
<dbReference type="InterPro" id="IPR041498">
    <property type="entry name" value="Big_6"/>
</dbReference>
<dbReference type="RefSeq" id="WP_105300111.1">
    <property type="nucleotide sequence ID" value="NZ_OKRC01000004.1"/>
</dbReference>
<evidence type="ECO:0000313" key="3">
    <source>
        <dbReference type="EMBL" id="SPE20701.1"/>
    </source>
</evidence>
<evidence type="ECO:0000259" key="2">
    <source>
        <dbReference type="Pfam" id="PF17936"/>
    </source>
</evidence>
<evidence type="ECO:0000313" key="4">
    <source>
        <dbReference type="Proteomes" id="UP000239650"/>
    </source>
</evidence>
<reference evidence="3 4" key="1">
    <citation type="submission" date="2018-02" db="EMBL/GenBank/DDBJ databases">
        <authorList>
            <person name="Rodrigo-Torres L."/>
            <person name="Arahal R. D."/>
            <person name="Lucena T."/>
        </authorList>
    </citation>
    <scope>NUCLEOTIDE SEQUENCE [LARGE SCALE GENOMIC DNA]</scope>
    <source>
        <strain evidence="3 4">CECT 9267</strain>
    </source>
</reference>
<comment type="caution">
    <text evidence="3">The sequence shown here is derived from an EMBL/GenBank/DDBJ whole genome shotgun (WGS) entry which is preliminary data.</text>
</comment>
<accession>A0AAE8J525</accession>
<feature type="chain" id="PRO_5042213025" description="Bacterial Ig domain-containing protein" evidence="1">
    <location>
        <begin position="32"/>
        <end position="431"/>
    </location>
</feature>
<organism evidence="3 4">
    <name type="scientific">Latilactobacillus sakei</name>
    <name type="common">Lactobacillus sakei</name>
    <dbReference type="NCBI Taxonomy" id="1599"/>
    <lineage>
        <taxon>Bacteria</taxon>
        <taxon>Bacillati</taxon>
        <taxon>Bacillota</taxon>
        <taxon>Bacilli</taxon>
        <taxon>Lactobacillales</taxon>
        <taxon>Lactobacillaceae</taxon>
        <taxon>Latilactobacillus</taxon>
    </lineage>
</organism>
<dbReference type="Proteomes" id="UP000239650">
    <property type="component" value="Unassembled WGS sequence"/>
</dbReference>
<dbReference type="Pfam" id="PF17936">
    <property type="entry name" value="Big_6"/>
    <property type="match status" value="1"/>
</dbReference>
<proteinExistence type="predicted"/>
<keyword evidence="1" id="KW-0732">Signal</keyword>